<dbReference type="OrthoDB" id="9766126at2"/>
<dbReference type="Gene3D" id="3.40.50.410">
    <property type="entry name" value="von Willebrand factor, type A domain"/>
    <property type="match status" value="1"/>
</dbReference>
<dbReference type="EMBL" id="CP036402">
    <property type="protein sequence ID" value="QBI21383.1"/>
    <property type="molecule type" value="Genomic_DNA"/>
</dbReference>
<evidence type="ECO:0008006" key="4">
    <source>
        <dbReference type="Google" id="ProtNLM"/>
    </source>
</evidence>
<dbReference type="RefSeq" id="WP_131156376.1">
    <property type="nucleotide sequence ID" value="NZ_CP036402.1"/>
</dbReference>
<dbReference type="CDD" id="cd00198">
    <property type="entry name" value="vWFA"/>
    <property type="match status" value="1"/>
</dbReference>
<dbReference type="InterPro" id="IPR036465">
    <property type="entry name" value="vWFA_dom_sf"/>
</dbReference>
<dbReference type="AlphaFoldDB" id="A0A411YJH7"/>
<keyword evidence="3" id="KW-1185">Reference proteome</keyword>
<name>A0A411YJH7_9ACTN</name>
<dbReference type="SUPFAM" id="SSF53300">
    <property type="entry name" value="vWA-like"/>
    <property type="match status" value="1"/>
</dbReference>
<dbReference type="KEGG" id="erz:ER308_18630"/>
<evidence type="ECO:0000313" key="3">
    <source>
        <dbReference type="Proteomes" id="UP000291469"/>
    </source>
</evidence>
<sequence>MRIRYGRWTGTQDPLGQGVTADEVLAEVGDELLEGADPAEALRQLQRRGLSQRGRGLDELRRRVEQARRREAQRMGLAGPMREAEEALGEIVDRESTAVAFSAEEERAAVQRAHLDALPDDVAGRISHLEEHDWQDAQAEQDFRDLVDGLRQDVAEATFGQLASALGQMGPEDVARMRDLLADLNAMIAKRERGEDIDEDFAAFKERYGDVLPGDPETLDELLADLAQRMAAMRSLMAGMSDEQRQQLAEMSEELLGDEDLAFQANELQRALQSQFPGLDWDVGPPGTMPVGPETGSLARHVDWVEHLKELEDLASQLGQRYPGADLEDIDEELLRRVVGEEAVADVQALREIERVLEESGAAERHRGSLELTPRGVRLLGERSLERIFSRTVEGEVGSHRAPSAGGDGEPTGTTRQLRFGDPFRLDVTETVKNAVLRRAGEGVAPHEGVRLHPDDFAFAEAERRVRAVTVLLLDMSFSMPLRGNWLPAKRVAVALQSLIEGRYPEDRFFVVGFSDYARRLEARDLLVSGWERVYGTNMQHAFMIARRLLGRHAGSECQVIMITDGEPTAHLEGGQAFFAWPPERETLRRTLEEGTRLARTGATMNVFLLDHDLGAAQFVEHLVTTIGGRIFYPDLEDLGRMVVRDFLRHRHA</sequence>
<protein>
    <recommendedName>
        <fullName evidence="4">VWFA domain-containing protein</fullName>
    </recommendedName>
</protein>
<proteinExistence type="predicted"/>
<evidence type="ECO:0000313" key="2">
    <source>
        <dbReference type="EMBL" id="QBI21383.1"/>
    </source>
</evidence>
<gene>
    <name evidence="2" type="ORF">ER308_18630</name>
</gene>
<dbReference type="Proteomes" id="UP000291469">
    <property type="component" value="Chromosome"/>
</dbReference>
<organism evidence="2 3">
    <name type="scientific">Egibacter rhizosphaerae</name>
    <dbReference type="NCBI Taxonomy" id="1670831"/>
    <lineage>
        <taxon>Bacteria</taxon>
        <taxon>Bacillati</taxon>
        <taxon>Actinomycetota</taxon>
        <taxon>Nitriliruptoria</taxon>
        <taxon>Egibacterales</taxon>
        <taxon>Egibacteraceae</taxon>
        <taxon>Egibacter</taxon>
    </lineage>
</organism>
<feature type="region of interest" description="Disordered" evidence="1">
    <location>
        <begin position="396"/>
        <end position="418"/>
    </location>
</feature>
<evidence type="ECO:0000256" key="1">
    <source>
        <dbReference type="SAM" id="MobiDB-lite"/>
    </source>
</evidence>
<reference evidence="2 3" key="1">
    <citation type="submission" date="2019-01" db="EMBL/GenBank/DDBJ databases">
        <title>Egibacter rhizosphaerae EGI 80759T.</title>
        <authorList>
            <person name="Chen D.-D."/>
            <person name="Tian Y."/>
            <person name="Jiao J.-Y."/>
            <person name="Zhang X.-T."/>
            <person name="Zhang Y.-G."/>
            <person name="Zhang Y."/>
            <person name="Xiao M."/>
            <person name="Shu W.-S."/>
            <person name="Li W.-J."/>
        </authorList>
    </citation>
    <scope>NUCLEOTIDE SEQUENCE [LARGE SCALE GENOMIC DNA]</scope>
    <source>
        <strain evidence="2 3">EGI 80759</strain>
    </source>
</reference>
<accession>A0A411YJH7</accession>